<evidence type="ECO:0000256" key="1">
    <source>
        <dbReference type="SAM" id="MobiDB-lite"/>
    </source>
</evidence>
<proteinExistence type="predicted"/>
<evidence type="ECO:0000313" key="3">
    <source>
        <dbReference type="EMBL" id="ORZ17681.1"/>
    </source>
</evidence>
<keyword evidence="4" id="KW-1185">Reference proteome</keyword>
<dbReference type="AlphaFoldDB" id="A0A1X2IJD6"/>
<evidence type="ECO:0000256" key="2">
    <source>
        <dbReference type="SAM" id="SignalP"/>
    </source>
</evidence>
<dbReference type="EMBL" id="MCGE01000009">
    <property type="protein sequence ID" value="ORZ17681.1"/>
    <property type="molecule type" value="Genomic_DNA"/>
</dbReference>
<dbReference type="Proteomes" id="UP000193560">
    <property type="component" value="Unassembled WGS sequence"/>
</dbReference>
<feature type="chain" id="PRO_5012688022" evidence="2">
    <location>
        <begin position="22"/>
        <end position="83"/>
    </location>
</feature>
<dbReference type="OrthoDB" id="10477790at2759"/>
<name>A0A1X2IJD6_9FUNG</name>
<reference evidence="3 4" key="1">
    <citation type="submission" date="2016-07" db="EMBL/GenBank/DDBJ databases">
        <title>Pervasive Adenine N6-methylation of Active Genes in Fungi.</title>
        <authorList>
            <consortium name="DOE Joint Genome Institute"/>
            <person name="Mondo S.J."/>
            <person name="Dannebaum R.O."/>
            <person name="Kuo R.C."/>
            <person name="Labutti K."/>
            <person name="Haridas S."/>
            <person name="Kuo A."/>
            <person name="Salamov A."/>
            <person name="Ahrendt S.R."/>
            <person name="Lipzen A."/>
            <person name="Sullivan W."/>
            <person name="Andreopoulos W.B."/>
            <person name="Clum A."/>
            <person name="Lindquist E."/>
            <person name="Daum C."/>
            <person name="Ramamoorthy G.K."/>
            <person name="Gryganskyi A."/>
            <person name="Culley D."/>
            <person name="Magnuson J.K."/>
            <person name="James T.Y."/>
            <person name="O'Malley M.A."/>
            <person name="Stajich J.E."/>
            <person name="Spatafora J.W."/>
            <person name="Visel A."/>
            <person name="Grigoriev I.V."/>
        </authorList>
    </citation>
    <scope>NUCLEOTIDE SEQUENCE [LARGE SCALE GENOMIC DNA]</scope>
    <source>
        <strain evidence="3 4">NRRL 1336</strain>
    </source>
</reference>
<accession>A0A1X2IJD6</accession>
<organism evidence="3 4">
    <name type="scientific">Absidia repens</name>
    <dbReference type="NCBI Taxonomy" id="90262"/>
    <lineage>
        <taxon>Eukaryota</taxon>
        <taxon>Fungi</taxon>
        <taxon>Fungi incertae sedis</taxon>
        <taxon>Mucoromycota</taxon>
        <taxon>Mucoromycotina</taxon>
        <taxon>Mucoromycetes</taxon>
        <taxon>Mucorales</taxon>
        <taxon>Cunninghamellaceae</taxon>
        <taxon>Absidia</taxon>
    </lineage>
</organism>
<evidence type="ECO:0000313" key="4">
    <source>
        <dbReference type="Proteomes" id="UP000193560"/>
    </source>
</evidence>
<comment type="caution">
    <text evidence="3">The sequence shown here is derived from an EMBL/GenBank/DDBJ whole genome shotgun (WGS) entry which is preliminary data.</text>
</comment>
<keyword evidence="2" id="KW-0732">Signal</keyword>
<sequence>MPATTTSLLSWGATLGVAASAAYVNRRNSQDDILTLNHKNDNSAINQVPSSPSSPPSPGHNDSYYTSSRNSDIHILTFVLGKD</sequence>
<feature type="region of interest" description="Disordered" evidence="1">
    <location>
        <begin position="40"/>
        <end position="68"/>
    </location>
</feature>
<feature type="signal peptide" evidence="2">
    <location>
        <begin position="1"/>
        <end position="21"/>
    </location>
</feature>
<protein>
    <submittedName>
        <fullName evidence="3">Uncharacterized protein</fullName>
    </submittedName>
</protein>
<gene>
    <name evidence="3" type="ORF">BCR42DRAFT_412294</name>
</gene>